<reference evidence="1" key="1">
    <citation type="submission" date="2023-07" db="EMBL/GenBank/DDBJ databases">
        <title>draft genome sequence of fig (Ficus carica).</title>
        <authorList>
            <person name="Takahashi T."/>
            <person name="Nishimura K."/>
        </authorList>
    </citation>
    <scope>NUCLEOTIDE SEQUENCE</scope>
</reference>
<accession>A0AA88DS85</accession>
<sequence length="113" mass="12797">MDLLTLGDEEVDFLIGNFPLETTSQETLPPEILAPEAVVSNVAAFLEADDWEGDNLAFGLEEAHHPKLRCHYDDAVLHAHRHDSEWLRRLSMTLFLGCSLHLEGREMRNAKCN</sequence>
<evidence type="ECO:0000313" key="2">
    <source>
        <dbReference type="Proteomes" id="UP001187192"/>
    </source>
</evidence>
<gene>
    <name evidence="1" type="ORF">TIFTF001_029833</name>
</gene>
<dbReference type="EMBL" id="BTGU01000102">
    <property type="protein sequence ID" value="GMN60737.1"/>
    <property type="molecule type" value="Genomic_DNA"/>
</dbReference>
<comment type="caution">
    <text evidence="1">The sequence shown here is derived from an EMBL/GenBank/DDBJ whole genome shotgun (WGS) entry which is preliminary data.</text>
</comment>
<keyword evidence="2" id="KW-1185">Reference proteome</keyword>
<evidence type="ECO:0000313" key="1">
    <source>
        <dbReference type="EMBL" id="GMN60737.1"/>
    </source>
</evidence>
<protein>
    <submittedName>
        <fullName evidence="1">Uncharacterized protein</fullName>
    </submittedName>
</protein>
<organism evidence="1 2">
    <name type="scientific">Ficus carica</name>
    <name type="common">Common fig</name>
    <dbReference type="NCBI Taxonomy" id="3494"/>
    <lineage>
        <taxon>Eukaryota</taxon>
        <taxon>Viridiplantae</taxon>
        <taxon>Streptophyta</taxon>
        <taxon>Embryophyta</taxon>
        <taxon>Tracheophyta</taxon>
        <taxon>Spermatophyta</taxon>
        <taxon>Magnoliopsida</taxon>
        <taxon>eudicotyledons</taxon>
        <taxon>Gunneridae</taxon>
        <taxon>Pentapetalae</taxon>
        <taxon>rosids</taxon>
        <taxon>fabids</taxon>
        <taxon>Rosales</taxon>
        <taxon>Moraceae</taxon>
        <taxon>Ficeae</taxon>
        <taxon>Ficus</taxon>
    </lineage>
</organism>
<dbReference type="Proteomes" id="UP001187192">
    <property type="component" value="Unassembled WGS sequence"/>
</dbReference>
<dbReference type="AlphaFoldDB" id="A0AA88DS85"/>
<proteinExistence type="predicted"/>
<name>A0AA88DS85_FICCA</name>